<keyword evidence="3" id="KW-0805">Transcription regulation</keyword>
<feature type="compositionally biased region" description="Basic and acidic residues" evidence="7">
    <location>
        <begin position="103"/>
        <end position="115"/>
    </location>
</feature>
<evidence type="ECO:0000256" key="7">
    <source>
        <dbReference type="SAM" id="MobiDB-lite"/>
    </source>
</evidence>
<protein>
    <recommendedName>
        <fullName evidence="8">BHLH domain-containing protein</fullName>
    </recommendedName>
</protein>
<dbReference type="CDD" id="cd11421">
    <property type="entry name" value="bHLH_TS_ATOH8"/>
    <property type="match status" value="1"/>
</dbReference>
<dbReference type="GO" id="GO:0045944">
    <property type="term" value="P:positive regulation of transcription by RNA polymerase II"/>
    <property type="evidence" value="ECO:0007669"/>
    <property type="project" value="TreeGrafter"/>
</dbReference>
<evidence type="ECO:0000256" key="3">
    <source>
        <dbReference type="ARBA" id="ARBA00023015"/>
    </source>
</evidence>
<comment type="subcellular location">
    <subcellularLocation>
        <location evidence="2">Cytoplasm</location>
    </subcellularLocation>
    <subcellularLocation>
        <location evidence="1">Nucleus speckle</location>
    </subcellularLocation>
</comment>
<dbReference type="Proteomes" id="UP000014500">
    <property type="component" value="Unassembled WGS sequence"/>
</dbReference>
<dbReference type="STRING" id="126957.T1IWX6"/>
<keyword evidence="10" id="KW-1185">Reference proteome</keyword>
<accession>T1IWX6</accession>
<keyword evidence="6" id="KW-0539">Nucleus</keyword>
<dbReference type="EnsemblMetazoa" id="SMAR005703-RA">
    <property type="protein sequence ID" value="SMAR005703-PA"/>
    <property type="gene ID" value="SMAR005703"/>
</dbReference>
<evidence type="ECO:0000256" key="6">
    <source>
        <dbReference type="ARBA" id="ARBA00023242"/>
    </source>
</evidence>
<dbReference type="OMA" id="HNSTHNT"/>
<evidence type="ECO:0000256" key="1">
    <source>
        <dbReference type="ARBA" id="ARBA00004324"/>
    </source>
</evidence>
<name>T1IWX6_STRMM</name>
<evidence type="ECO:0000259" key="8">
    <source>
        <dbReference type="PROSITE" id="PS50888"/>
    </source>
</evidence>
<feature type="compositionally biased region" description="Polar residues" evidence="7">
    <location>
        <begin position="26"/>
        <end position="35"/>
    </location>
</feature>
<dbReference type="HOGENOM" id="CLU_1216118_0_0_1"/>
<reference evidence="10" key="1">
    <citation type="submission" date="2011-05" db="EMBL/GenBank/DDBJ databases">
        <authorList>
            <person name="Richards S.R."/>
            <person name="Qu J."/>
            <person name="Jiang H."/>
            <person name="Jhangiani S.N."/>
            <person name="Agravi P."/>
            <person name="Goodspeed R."/>
            <person name="Gross S."/>
            <person name="Mandapat C."/>
            <person name="Jackson L."/>
            <person name="Mathew T."/>
            <person name="Pu L."/>
            <person name="Thornton R."/>
            <person name="Saada N."/>
            <person name="Wilczek-Boney K.B."/>
            <person name="Lee S."/>
            <person name="Kovar C."/>
            <person name="Wu Y."/>
            <person name="Scherer S.E."/>
            <person name="Worley K.C."/>
            <person name="Muzny D.M."/>
            <person name="Gibbs R."/>
        </authorList>
    </citation>
    <scope>NUCLEOTIDE SEQUENCE</scope>
    <source>
        <strain evidence="10">Brora</strain>
    </source>
</reference>
<dbReference type="FunFam" id="4.10.280.10:FF:000052">
    <property type="entry name" value="Protein atonal homolog 8"/>
    <property type="match status" value="1"/>
</dbReference>
<proteinExistence type="predicted"/>
<dbReference type="Gene3D" id="4.10.280.10">
    <property type="entry name" value="Helix-loop-helix DNA-binding domain"/>
    <property type="match status" value="1"/>
</dbReference>
<dbReference type="eggNOG" id="KOG3898">
    <property type="taxonomic scope" value="Eukaryota"/>
</dbReference>
<dbReference type="EMBL" id="JH431634">
    <property type="status" value="NOT_ANNOTATED_CDS"/>
    <property type="molecule type" value="Genomic_DNA"/>
</dbReference>
<dbReference type="PANTHER" id="PTHR19290:SF102">
    <property type="entry name" value="TRANSCRIPTION FACTOR ATOH8"/>
    <property type="match status" value="1"/>
</dbReference>
<dbReference type="AlphaFoldDB" id="T1IWX6"/>
<keyword evidence="5" id="KW-0804">Transcription</keyword>
<dbReference type="InterPro" id="IPR050359">
    <property type="entry name" value="bHLH_transcription_factors"/>
</dbReference>
<sequence length="228" mass="25434">MLRVGHNSTHNTTQKGGSMTEEAASTPPSESGTSDDSVEFRVRPVALPSQSVNPSVIRPRNKRKAAEPRRVEAKKERWQDEAAESDTASSGECDSVAGPSSRSDIKCNDVLDKSSSRAKLKQRNYKNMTRERRIEANARERTRVHTISAAFDNLRRAVPAYSCNQKLSKLAILRIACSYILALASLNDTDYSQDQDSPSFPDCVDLCTRTIQNEGRARRRKQQHLSLI</sequence>
<evidence type="ECO:0000313" key="10">
    <source>
        <dbReference type="Proteomes" id="UP000014500"/>
    </source>
</evidence>
<dbReference type="GO" id="GO:0016607">
    <property type="term" value="C:nuclear speck"/>
    <property type="evidence" value="ECO:0007669"/>
    <property type="project" value="UniProtKB-SubCell"/>
</dbReference>
<evidence type="ECO:0000256" key="2">
    <source>
        <dbReference type="ARBA" id="ARBA00004496"/>
    </source>
</evidence>
<evidence type="ECO:0000256" key="4">
    <source>
        <dbReference type="ARBA" id="ARBA00023125"/>
    </source>
</evidence>
<dbReference type="GO" id="GO:0003700">
    <property type="term" value="F:DNA-binding transcription factor activity"/>
    <property type="evidence" value="ECO:0007669"/>
    <property type="project" value="InterPro"/>
</dbReference>
<feature type="compositionally biased region" description="Polar residues" evidence="7">
    <location>
        <begin position="86"/>
        <end position="102"/>
    </location>
</feature>
<organism evidence="9 10">
    <name type="scientific">Strigamia maritima</name>
    <name type="common">European centipede</name>
    <name type="synonym">Geophilus maritimus</name>
    <dbReference type="NCBI Taxonomy" id="126957"/>
    <lineage>
        <taxon>Eukaryota</taxon>
        <taxon>Metazoa</taxon>
        <taxon>Ecdysozoa</taxon>
        <taxon>Arthropoda</taxon>
        <taxon>Myriapoda</taxon>
        <taxon>Chilopoda</taxon>
        <taxon>Pleurostigmophora</taxon>
        <taxon>Geophilomorpha</taxon>
        <taxon>Linotaeniidae</taxon>
        <taxon>Strigamia</taxon>
    </lineage>
</organism>
<dbReference type="SUPFAM" id="SSF47459">
    <property type="entry name" value="HLH, helix-loop-helix DNA-binding domain"/>
    <property type="match status" value="1"/>
</dbReference>
<dbReference type="PROSITE" id="PS50888">
    <property type="entry name" value="BHLH"/>
    <property type="match status" value="1"/>
</dbReference>
<feature type="compositionally biased region" description="Basic and acidic residues" evidence="7">
    <location>
        <begin position="64"/>
        <end position="80"/>
    </location>
</feature>
<dbReference type="PANTHER" id="PTHR19290">
    <property type="entry name" value="BASIC HELIX-LOOP-HELIX PROTEIN NEUROGENIN-RELATED"/>
    <property type="match status" value="1"/>
</dbReference>
<evidence type="ECO:0000256" key="5">
    <source>
        <dbReference type="ARBA" id="ARBA00023163"/>
    </source>
</evidence>
<dbReference type="GO" id="GO:0009653">
    <property type="term" value="P:anatomical structure morphogenesis"/>
    <property type="evidence" value="ECO:0007669"/>
    <property type="project" value="TreeGrafter"/>
</dbReference>
<keyword evidence="4" id="KW-0238">DNA-binding</keyword>
<reference evidence="9" key="2">
    <citation type="submission" date="2015-02" db="UniProtKB">
        <authorList>
            <consortium name="EnsemblMetazoa"/>
        </authorList>
    </citation>
    <scope>IDENTIFICATION</scope>
</reference>
<dbReference type="GO" id="GO:0005737">
    <property type="term" value="C:cytoplasm"/>
    <property type="evidence" value="ECO:0007669"/>
    <property type="project" value="UniProtKB-SubCell"/>
</dbReference>
<dbReference type="Pfam" id="PF00010">
    <property type="entry name" value="HLH"/>
    <property type="match status" value="1"/>
</dbReference>
<dbReference type="InterPro" id="IPR032660">
    <property type="entry name" value="ATOH8_bHLH"/>
</dbReference>
<dbReference type="GO" id="GO:0070888">
    <property type="term" value="F:E-box binding"/>
    <property type="evidence" value="ECO:0007669"/>
    <property type="project" value="TreeGrafter"/>
</dbReference>
<evidence type="ECO:0000313" key="9">
    <source>
        <dbReference type="EnsemblMetazoa" id="SMAR005703-PA"/>
    </source>
</evidence>
<feature type="domain" description="BHLH" evidence="8">
    <location>
        <begin position="131"/>
        <end position="183"/>
    </location>
</feature>
<feature type="compositionally biased region" description="Polar residues" evidence="7">
    <location>
        <begin position="1"/>
        <end position="17"/>
    </location>
</feature>
<dbReference type="InterPro" id="IPR036638">
    <property type="entry name" value="HLH_DNA-bd_sf"/>
</dbReference>
<dbReference type="InterPro" id="IPR011598">
    <property type="entry name" value="bHLH_dom"/>
</dbReference>
<feature type="region of interest" description="Disordered" evidence="7">
    <location>
        <begin position="1"/>
        <end position="126"/>
    </location>
</feature>
<dbReference type="GO" id="GO:0046983">
    <property type="term" value="F:protein dimerization activity"/>
    <property type="evidence" value="ECO:0007669"/>
    <property type="project" value="InterPro"/>
</dbReference>
<dbReference type="SMART" id="SM00353">
    <property type="entry name" value="HLH"/>
    <property type="match status" value="1"/>
</dbReference>
<dbReference type="PhylomeDB" id="T1IWX6"/>